<organism evidence="10 11">
    <name type="scientific">Amniculicola lignicola CBS 123094</name>
    <dbReference type="NCBI Taxonomy" id="1392246"/>
    <lineage>
        <taxon>Eukaryota</taxon>
        <taxon>Fungi</taxon>
        <taxon>Dikarya</taxon>
        <taxon>Ascomycota</taxon>
        <taxon>Pezizomycotina</taxon>
        <taxon>Dothideomycetes</taxon>
        <taxon>Pleosporomycetidae</taxon>
        <taxon>Pleosporales</taxon>
        <taxon>Amniculicolaceae</taxon>
        <taxon>Amniculicola</taxon>
    </lineage>
</organism>
<keyword evidence="2" id="KW-0479">Metal-binding</keyword>
<reference evidence="10" key="1">
    <citation type="journal article" date="2020" name="Stud. Mycol.">
        <title>101 Dothideomycetes genomes: a test case for predicting lifestyles and emergence of pathogens.</title>
        <authorList>
            <person name="Haridas S."/>
            <person name="Albert R."/>
            <person name="Binder M."/>
            <person name="Bloem J."/>
            <person name="Labutti K."/>
            <person name="Salamov A."/>
            <person name="Andreopoulos B."/>
            <person name="Baker S."/>
            <person name="Barry K."/>
            <person name="Bills G."/>
            <person name="Bluhm B."/>
            <person name="Cannon C."/>
            <person name="Castanera R."/>
            <person name="Culley D."/>
            <person name="Daum C."/>
            <person name="Ezra D."/>
            <person name="Gonzalez J."/>
            <person name="Henrissat B."/>
            <person name="Kuo A."/>
            <person name="Liang C."/>
            <person name="Lipzen A."/>
            <person name="Lutzoni F."/>
            <person name="Magnuson J."/>
            <person name="Mondo S."/>
            <person name="Nolan M."/>
            <person name="Ohm R."/>
            <person name="Pangilinan J."/>
            <person name="Park H.-J."/>
            <person name="Ramirez L."/>
            <person name="Alfaro M."/>
            <person name="Sun H."/>
            <person name="Tritt A."/>
            <person name="Yoshinaga Y."/>
            <person name="Zwiers L.-H."/>
            <person name="Turgeon B."/>
            <person name="Goodwin S."/>
            <person name="Spatafora J."/>
            <person name="Crous P."/>
            <person name="Grigoriev I."/>
        </authorList>
    </citation>
    <scope>NUCLEOTIDE SEQUENCE</scope>
    <source>
        <strain evidence="10">CBS 123094</strain>
    </source>
</reference>
<keyword evidence="6" id="KW-0804">Transcription</keyword>
<keyword evidence="3" id="KW-0862">Zinc</keyword>
<gene>
    <name evidence="10" type="ORF">P154DRAFT_285956</name>
</gene>
<dbReference type="CDD" id="cd00067">
    <property type="entry name" value="GAL4"/>
    <property type="match status" value="1"/>
</dbReference>
<sequence length="704" mass="78085">MANALSEAWPSWQSHFLEDGYEGSSTRGKRARVALACQRCKTRKQKCDGAQPCAKCQTSNQHCEYVVPQKPMPFGKQQYIRALERRVAELETVLASHGMAELSSDHWGAVTGTIDNLATSSTTGSPAGEDEPEAVLDWQDGIDSVAAVLRSLSLDVNGSGYVGASSHIAFGRLFSFIGSKDRPPSGYQRRKQSTDSSHSPHQEEDTIKLAHVPVNVADRLFDGYLKHIATRWPVVHSVWIQEVHQRRLTLTDAFEAAILHLVYATAGRFVETTGELGSFHAKRHFASAAQYLHTVLGFNDMRSVQALMLMAVYCLRDPAGAGAWICNRTALLIAIDHGMHRQTKALSNLSIAGEVHKRLFWACYSFDRQISIPMGRPFGISDRDIDIELPLDINENTTEQELLSFTFAHGSLSKSTSLSSFIHVVQLRQIESDIQQTVYRVDKNNLLNDGVIDDFLAQLELWRARIPQDTQRSKDVGNVPYDGYDYYMAYFYKCQRLLLYPQISKTDVLPQYLKACAKACAGVCGAYKRLHQALAVGYSLMALQTVFMAGLTLVYCLWISPSDMFDVTTSNGIHDCSIVLFVISERVPAAKKYRDAFEIIRQRVIDRISKMEPAERNSRERLPGLPAELMASASNPLQFSAGSEENAHFDVGGGNLEELSYILADMAGEQFSGFDTSPSGWASGHSVNPTDSCNFSLPAEPALQ</sequence>
<evidence type="ECO:0000256" key="3">
    <source>
        <dbReference type="ARBA" id="ARBA00022833"/>
    </source>
</evidence>
<evidence type="ECO:0000256" key="1">
    <source>
        <dbReference type="ARBA" id="ARBA00004123"/>
    </source>
</evidence>
<dbReference type="GO" id="GO:0008270">
    <property type="term" value="F:zinc ion binding"/>
    <property type="evidence" value="ECO:0007669"/>
    <property type="project" value="InterPro"/>
</dbReference>
<feature type="region of interest" description="Disordered" evidence="8">
    <location>
        <begin position="181"/>
        <end position="205"/>
    </location>
</feature>
<protein>
    <recommendedName>
        <fullName evidence="9">Zn(2)-C6 fungal-type domain-containing protein</fullName>
    </recommendedName>
</protein>
<keyword evidence="7" id="KW-0539">Nucleus</keyword>
<dbReference type="GO" id="GO:0000981">
    <property type="term" value="F:DNA-binding transcription factor activity, RNA polymerase II-specific"/>
    <property type="evidence" value="ECO:0007669"/>
    <property type="project" value="InterPro"/>
</dbReference>
<dbReference type="SMART" id="SM00066">
    <property type="entry name" value="GAL4"/>
    <property type="match status" value="1"/>
</dbReference>
<dbReference type="PROSITE" id="PS00463">
    <property type="entry name" value="ZN2_CY6_FUNGAL_1"/>
    <property type="match status" value="1"/>
</dbReference>
<evidence type="ECO:0000259" key="9">
    <source>
        <dbReference type="PROSITE" id="PS50048"/>
    </source>
</evidence>
<evidence type="ECO:0000313" key="10">
    <source>
        <dbReference type="EMBL" id="KAF2005831.1"/>
    </source>
</evidence>
<comment type="subcellular location">
    <subcellularLocation>
        <location evidence="1">Nucleus</location>
    </subcellularLocation>
</comment>
<dbReference type="InterPro" id="IPR007219">
    <property type="entry name" value="XnlR_reg_dom"/>
</dbReference>
<accession>A0A6A5X038</accession>
<feature type="region of interest" description="Disordered" evidence="8">
    <location>
        <begin position="681"/>
        <end position="704"/>
    </location>
</feature>
<evidence type="ECO:0000313" key="11">
    <source>
        <dbReference type="Proteomes" id="UP000799779"/>
    </source>
</evidence>
<evidence type="ECO:0000256" key="6">
    <source>
        <dbReference type="ARBA" id="ARBA00023163"/>
    </source>
</evidence>
<name>A0A6A5X038_9PLEO</name>
<dbReference type="GO" id="GO:0006351">
    <property type="term" value="P:DNA-templated transcription"/>
    <property type="evidence" value="ECO:0007669"/>
    <property type="project" value="InterPro"/>
</dbReference>
<dbReference type="AlphaFoldDB" id="A0A6A5X038"/>
<evidence type="ECO:0000256" key="7">
    <source>
        <dbReference type="ARBA" id="ARBA00023242"/>
    </source>
</evidence>
<dbReference type="GO" id="GO:0043565">
    <property type="term" value="F:sequence-specific DNA binding"/>
    <property type="evidence" value="ECO:0007669"/>
    <property type="project" value="TreeGrafter"/>
</dbReference>
<dbReference type="InterPro" id="IPR001138">
    <property type="entry name" value="Zn2Cys6_DnaBD"/>
</dbReference>
<dbReference type="Proteomes" id="UP000799779">
    <property type="component" value="Unassembled WGS sequence"/>
</dbReference>
<dbReference type="Pfam" id="PF00172">
    <property type="entry name" value="Zn_clus"/>
    <property type="match status" value="1"/>
</dbReference>
<dbReference type="SUPFAM" id="SSF57701">
    <property type="entry name" value="Zn2/Cys6 DNA-binding domain"/>
    <property type="match status" value="1"/>
</dbReference>
<evidence type="ECO:0000256" key="5">
    <source>
        <dbReference type="ARBA" id="ARBA00023125"/>
    </source>
</evidence>
<evidence type="ECO:0000256" key="2">
    <source>
        <dbReference type="ARBA" id="ARBA00022723"/>
    </source>
</evidence>
<evidence type="ECO:0000256" key="8">
    <source>
        <dbReference type="SAM" id="MobiDB-lite"/>
    </source>
</evidence>
<dbReference type="Gene3D" id="4.10.240.10">
    <property type="entry name" value="Zn(2)-C6 fungal-type DNA-binding domain"/>
    <property type="match status" value="1"/>
</dbReference>
<evidence type="ECO:0000256" key="4">
    <source>
        <dbReference type="ARBA" id="ARBA00023015"/>
    </source>
</evidence>
<dbReference type="InterPro" id="IPR036864">
    <property type="entry name" value="Zn2-C6_fun-type_DNA-bd_sf"/>
</dbReference>
<proteinExistence type="predicted"/>
<keyword evidence="11" id="KW-1185">Reference proteome</keyword>
<keyword evidence="5" id="KW-0238">DNA-binding</keyword>
<dbReference type="EMBL" id="ML977561">
    <property type="protein sequence ID" value="KAF2005831.1"/>
    <property type="molecule type" value="Genomic_DNA"/>
</dbReference>
<dbReference type="OrthoDB" id="9970124at2759"/>
<dbReference type="PROSITE" id="PS50048">
    <property type="entry name" value="ZN2_CY6_FUNGAL_2"/>
    <property type="match status" value="1"/>
</dbReference>
<dbReference type="GO" id="GO:0045944">
    <property type="term" value="P:positive regulation of transcription by RNA polymerase II"/>
    <property type="evidence" value="ECO:0007669"/>
    <property type="project" value="TreeGrafter"/>
</dbReference>
<dbReference type="PANTHER" id="PTHR47782">
    <property type="entry name" value="ZN(II)2CYS6 TRANSCRIPTION FACTOR (EUROFUNG)-RELATED"/>
    <property type="match status" value="1"/>
</dbReference>
<dbReference type="CDD" id="cd12148">
    <property type="entry name" value="fungal_TF_MHR"/>
    <property type="match status" value="1"/>
</dbReference>
<feature type="domain" description="Zn(2)-C6 fungal-type" evidence="9">
    <location>
        <begin position="36"/>
        <end position="65"/>
    </location>
</feature>
<dbReference type="GO" id="GO:0005634">
    <property type="term" value="C:nucleus"/>
    <property type="evidence" value="ECO:0007669"/>
    <property type="project" value="UniProtKB-SubCell"/>
</dbReference>
<keyword evidence="4" id="KW-0805">Transcription regulation</keyword>
<dbReference type="InterPro" id="IPR052202">
    <property type="entry name" value="Yeast_MetPath_Reg"/>
</dbReference>
<feature type="compositionally biased region" description="Polar residues" evidence="8">
    <location>
        <begin position="681"/>
        <end position="695"/>
    </location>
</feature>
<dbReference type="SMART" id="SM00906">
    <property type="entry name" value="Fungal_trans"/>
    <property type="match status" value="1"/>
</dbReference>
<dbReference type="Pfam" id="PF04082">
    <property type="entry name" value="Fungal_trans"/>
    <property type="match status" value="1"/>
</dbReference>
<dbReference type="PANTHER" id="PTHR47782:SF12">
    <property type="entry name" value="ZN(II)2CYS6 TRANSCRIPTION FACTOR (EUROFUNG)"/>
    <property type="match status" value="1"/>
</dbReference>